<dbReference type="OrthoDB" id="2412610at2"/>
<gene>
    <name evidence="1" type="ORF">SAMN04488053_110122</name>
</gene>
<dbReference type="InterPro" id="IPR018672">
    <property type="entry name" value="DUF2140"/>
</dbReference>
<name>A0A1H0IF78_9BACI</name>
<keyword evidence="2" id="KW-1185">Reference proteome</keyword>
<evidence type="ECO:0000313" key="1">
    <source>
        <dbReference type="EMBL" id="SDO30139.1"/>
    </source>
</evidence>
<dbReference type="RefSeq" id="WP_090843608.1">
    <property type="nucleotide sequence ID" value="NZ_FNIL01000010.1"/>
</dbReference>
<dbReference type="EMBL" id="FNIL01000010">
    <property type="protein sequence ID" value="SDO30139.1"/>
    <property type="molecule type" value="Genomic_DNA"/>
</dbReference>
<accession>A0A1H0IF78</accession>
<dbReference type="STRING" id="745820.SAMN04488053_110122"/>
<evidence type="ECO:0000313" key="2">
    <source>
        <dbReference type="Proteomes" id="UP000198778"/>
    </source>
</evidence>
<protein>
    <submittedName>
        <fullName evidence="1">Uncharacterized protein YpmS</fullName>
    </submittedName>
</protein>
<dbReference type="Proteomes" id="UP000198778">
    <property type="component" value="Unassembled WGS sequence"/>
</dbReference>
<dbReference type="AlphaFoldDB" id="A0A1H0IF78"/>
<sequence>MWKAAFFILLALVIISIAGLWIWVDQNLTVEETESFTAPEIENVEGPSFLVSATREDANAWLQRELEEEEDADDFILTIDDAVYFETSLTVFGMNIPLEVDFQPEVSEDGNIWLREDGFRLGALELPAAQIFHLIGDNIDLPEWISVAPNESSLYLNLRELETEEFVIEAQSVDLENNDIEFRITAAE</sequence>
<reference evidence="2" key="1">
    <citation type="submission" date="2016-10" db="EMBL/GenBank/DDBJ databases">
        <authorList>
            <person name="Varghese N."/>
            <person name="Submissions S."/>
        </authorList>
    </citation>
    <scope>NUCLEOTIDE SEQUENCE [LARGE SCALE GENOMIC DNA]</scope>
    <source>
        <strain evidence="2">CGMCC 1.10369</strain>
    </source>
</reference>
<dbReference type="Pfam" id="PF09911">
    <property type="entry name" value="DUF2140"/>
    <property type="match status" value="1"/>
</dbReference>
<organism evidence="1 2">
    <name type="scientific">Alkalicoccus daliensis</name>
    <dbReference type="NCBI Taxonomy" id="745820"/>
    <lineage>
        <taxon>Bacteria</taxon>
        <taxon>Bacillati</taxon>
        <taxon>Bacillota</taxon>
        <taxon>Bacilli</taxon>
        <taxon>Bacillales</taxon>
        <taxon>Bacillaceae</taxon>
        <taxon>Alkalicoccus</taxon>
    </lineage>
</organism>
<proteinExistence type="predicted"/>